<evidence type="ECO:0000256" key="4">
    <source>
        <dbReference type="ARBA" id="ARBA00022679"/>
    </source>
</evidence>
<dbReference type="Pfam" id="PF03062">
    <property type="entry name" value="MBOAT"/>
    <property type="match status" value="1"/>
</dbReference>
<dbReference type="PIRSF" id="PIRSF016636">
    <property type="entry name" value="AlgI_DltB"/>
    <property type="match status" value="1"/>
</dbReference>
<dbReference type="InterPro" id="IPR051085">
    <property type="entry name" value="MB_O-acyltransferase"/>
</dbReference>
<dbReference type="PANTHER" id="PTHR13285">
    <property type="entry name" value="ACYLTRANSFERASE"/>
    <property type="match status" value="1"/>
</dbReference>
<gene>
    <name evidence="11" type="ORF">M23134_06777</name>
</gene>
<dbReference type="OrthoDB" id="9805788at2"/>
<comment type="subcellular location">
    <subcellularLocation>
        <location evidence="1">Cell membrane</location>
        <topology evidence="1">Multi-pass membrane protein</topology>
    </subcellularLocation>
</comment>
<feature type="transmembrane region" description="Helical" evidence="10">
    <location>
        <begin position="20"/>
        <end position="43"/>
    </location>
</feature>
<evidence type="ECO:0000256" key="6">
    <source>
        <dbReference type="ARBA" id="ARBA00022989"/>
    </source>
</evidence>
<dbReference type="GO" id="GO:0016746">
    <property type="term" value="F:acyltransferase activity"/>
    <property type="evidence" value="ECO:0007669"/>
    <property type="project" value="UniProtKB-KW"/>
</dbReference>
<name>A1ZWP9_MICM2</name>
<evidence type="ECO:0000256" key="8">
    <source>
        <dbReference type="ARBA" id="ARBA00023315"/>
    </source>
</evidence>
<feature type="transmembrane region" description="Helical" evidence="10">
    <location>
        <begin position="137"/>
        <end position="158"/>
    </location>
</feature>
<evidence type="ECO:0000256" key="5">
    <source>
        <dbReference type="ARBA" id="ARBA00022692"/>
    </source>
</evidence>
<evidence type="ECO:0000256" key="1">
    <source>
        <dbReference type="ARBA" id="ARBA00004651"/>
    </source>
</evidence>
<dbReference type="PANTHER" id="PTHR13285:SF23">
    <property type="entry name" value="TEICHOIC ACID D-ALANYLTRANSFERASE"/>
    <property type="match status" value="1"/>
</dbReference>
<evidence type="ECO:0000313" key="11">
    <source>
        <dbReference type="EMBL" id="EAY25181.1"/>
    </source>
</evidence>
<evidence type="ECO:0000256" key="9">
    <source>
        <dbReference type="PIRNR" id="PIRNR016636"/>
    </source>
</evidence>
<keyword evidence="3 9" id="KW-1003">Cell membrane</keyword>
<feature type="transmembrane region" description="Helical" evidence="10">
    <location>
        <begin position="455"/>
        <end position="476"/>
    </location>
</feature>
<keyword evidence="8 9" id="KW-0012">Acyltransferase</keyword>
<feature type="transmembrane region" description="Helical" evidence="10">
    <location>
        <begin position="347"/>
        <end position="364"/>
    </location>
</feature>
<dbReference type="GO" id="GO:0042121">
    <property type="term" value="P:alginic acid biosynthetic process"/>
    <property type="evidence" value="ECO:0007669"/>
    <property type="project" value="InterPro"/>
</dbReference>
<keyword evidence="7 9" id="KW-0472">Membrane</keyword>
<dbReference type="GO" id="GO:0005886">
    <property type="term" value="C:plasma membrane"/>
    <property type="evidence" value="ECO:0007669"/>
    <property type="project" value="UniProtKB-SubCell"/>
</dbReference>
<keyword evidence="12" id="KW-1185">Reference proteome</keyword>
<comment type="similarity">
    <text evidence="2 9">Belongs to the membrane-bound acyltransferase family.</text>
</comment>
<organism evidence="11 12">
    <name type="scientific">Microscilla marina ATCC 23134</name>
    <dbReference type="NCBI Taxonomy" id="313606"/>
    <lineage>
        <taxon>Bacteria</taxon>
        <taxon>Pseudomonadati</taxon>
        <taxon>Bacteroidota</taxon>
        <taxon>Cytophagia</taxon>
        <taxon>Cytophagales</taxon>
        <taxon>Microscillaceae</taxon>
        <taxon>Microscilla</taxon>
    </lineage>
</organism>
<dbReference type="RefSeq" id="WP_002703294.1">
    <property type="nucleotide sequence ID" value="NZ_AAWS01000053.1"/>
</dbReference>
<feature type="transmembrane region" description="Helical" evidence="10">
    <location>
        <begin position="326"/>
        <end position="341"/>
    </location>
</feature>
<evidence type="ECO:0000313" key="12">
    <source>
        <dbReference type="Proteomes" id="UP000004095"/>
    </source>
</evidence>
<accession>A1ZWP9</accession>
<keyword evidence="6 10" id="KW-1133">Transmembrane helix</keyword>
<dbReference type="InterPro" id="IPR028362">
    <property type="entry name" value="AlgI"/>
</dbReference>
<keyword evidence="5 10" id="KW-0812">Transmembrane</keyword>
<comment type="caution">
    <text evidence="11">The sequence shown here is derived from an EMBL/GenBank/DDBJ whole genome shotgun (WGS) entry which is preliminary data.</text>
</comment>
<feature type="transmembrane region" description="Helical" evidence="10">
    <location>
        <begin position="69"/>
        <end position="87"/>
    </location>
</feature>
<dbReference type="Proteomes" id="UP000004095">
    <property type="component" value="Unassembled WGS sequence"/>
</dbReference>
<sequence>MLDHPLLENIAQMFAYDKKAPLLFNSGEFLVLFTAFLSIYLLIYKHKFARVLYVLAFSLFFYYKSSGIYVLNLVVLAVVDYYAALWLSPAKEHPRRKLWLVLLIIFNLSFLLYFKYTNFILDNIAYLAQKDFKKLDIFLPIGVSFYTFQTISYLVDVYKGEIKPCRNLMDFGFYLSFFPQLVAGPIVRAKDFLPQINQDIVFRRDQMGDGLFMILKGLVKKALIANYVAQYADLIYGAPGTYSGFENLMAMYAYTLQIYCDFSGYSDMAIGLALLMGFRLPDNFRSPYNSLSITEFWRRWHISLSTWLRDYIYIPMGGNRKGEEKQWLFLMLTMLIGGFWHGASWKFVFWGAMHGAGLFVHKIFSKTVKDMGFNRQVLRPLDWFVTFHFVALLWVFFRAESFVVAFKSITQMAFHTDWAYLIPFMQTRGALLAMMVIGFAIHFISEKDKERMAEYFGTLPVLAKAAIFVLVIQLILQFQTENVQPFIYFQF</sequence>
<dbReference type="EMBL" id="AAWS01000053">
    <property type="protein sequence ID" value="EAY25181.1"/>
    <property type="molecule type" value="Genomic_DNA"/>
</dbReference>
<evidence type="ECO:0000256" key="10">
    <source>
        <dbReference type="SAM" id="Phobius"/>
    </source>
</evidence>
<dbReference type="eggNOG" id="COG1696">
    <property type="taxonomic scope" value="Bacteria"/>
</dbReference>
<dbReference type="PIRSF" id="PIRSF500217">
    <property type="entry name" value="AlgI"/>
    <property type="match status" value="1"/>
</dbReference>
<feature type="transmembrane region" description="Helical" evidence="10">
    <location>
        <begin position="99"/>
        <end position="117"/>
    </location>
</feature>
<proteinExistence type="inferred from homology"/>
<feature type="transmembrane region" description="Helical" evidence="10">
    <location>
        <begin position="418"/>
        <end position="443"/>
    </location>
</feature>
<keyword evidence="4 9" id="KW-0808">Transferase</keyword>
<feature type="transmembrane region" description="Helical" evidence="10">
    <location>
        <begin position="385"/>
        <end position="406"/>
    </location>
</feature>
<dbReference type="InterPro" id="IPR004299">
    <property type="entry name" value="MBOAT_fam"/>
</dbReference>
<dbReference type="AlphaFoldDB" id="A1ZWP9"/>
<dbReference type="InterPro" id="IPR024194">
    <property type="entry name" value="Ac/AlaTfrase_AlgI/DltB"/>
</dbReference>
<evidence type="ECO:0000256" key="7">
    <source>
        <dbReference type="ARBA" id="ARBA00023136"/>
    </source>
</evidence>
<evidence type="ECO:0000256" key="3">
    <source>
        <dbReference type="ARBA" id="ARBA00022475"/>
    </source>
</evidence>
<evidence type="ECO:0000256" key="2">
    <source>
        <dbReference type="ARBA" id="ARBA00010323"/>
    </source>
</evidence>
<protein>
    <submittedName>
        <fullName evidence="11">Alginate O-acetyltransferase AlgI</fullName>
    </submittedName>
</protein>
<reference evidence="11 12" key="1">
    <citation type="submission" date="2007-01" db="EMBL/GenBank/DDBJ databases">
        <authorList>
            <person name="Haygood M."/>
            <person name="Podell S."/>
            <person name="Anderson C."/>
            <person name="Hopkinson B."/>
            <person name="Roe K."/>
            <person name="Barbeau K."/>
            <person name="Gaasterland T."/>
            <person name="Ferriera S."/>
            <person name="Johnson J."/>
            <person name="Kravitz S."/>
            <person name="Beeson K."/>
            <person name="Sutton G."/>
            <person name="Rogers Y.-H."/>
            <person name="Friedman R."/>
            <person name="Frazier M."/>
            <person name="Venter J.C."/>
        </authorList>
    </citation>
    <scope>NUCLEOTIDE SEQUENCE [LARGE SCALE GENOMIC DNA]</scope>
    <source>
        <strain evidence="11 12">ATCC 23134</strain>
    </source>
</reference>